<protein>
    <recommendedName>
        <fullName evidence="5">Carboxylesterase type B domain-containing protein</fullName>
    </recommendedName>
</protein>
<dbReference type="HOGENOM" id="CLU_006586_13_0_1"/>
<dbReference type="Proteomes" id="UP000009022">
    <property type="component" value="Unassembled WGS sequence"/>
</dbReference>
<reference evidence="6 7" key="1">
    <citation type="journal article" date="2008" name="Nature">
        <title>The Trichoplax genome and the nature of placozoans.</title>
        <authorList>
            <person name="Srivastava M."/>
            <person name="Begovic E."/>
            <person name="Chapman J."/>
            <person name="Putnam N.H."/>
            <person name="Hellsten U."/>
            <person name="Kawashima T."/>
            <person name="Kuo A."/>
            <person name="Mitros T."/>
            <person name="Salamov A."/>
            <person name="Carpenter M.L."/>
            <person name="Signorovitch A.Y."/>
            <person name="Moreno M.A."/>
            <person name="Kamm K."/>
            <person name="Grimwood J."/>
            <person name="Schmutz J."/>
            <person name="Shapiro H."/>
            <person name="Grigoriev I.V."/>
            <person name="Buss L.W."/>
            <person name="Schierwater B."/>
            <person name="Dellaporta S.L."/>
            <person name="Rokhsar D.S."/>
        </authorList>
    </citation>
    <scope>NUCLEOTIDE SEQUENCE [LARGE SCALE GENOMIC DNA]</scope>
    <source>
        <strain evidence="6 7">Grell-BS-1999</strain>
    </source>
</reference>
<keyword evidence="2 4" id="KW-0732">Signal</keyword>
<feature type="region of interest" description="Disordered" evidence="3">
    <location>
        <begin position="581"/>
        <end position="614"/>
    </location>
</feature>
<dbReference type="InterPro" id="IPR029058">
    <property type="entry name" value="AB_hydrolase_fold"/>
</dbReference>
<feature type="chain" id="PRO_5002798536" description="Carboxylesterase type B domain-containing protein" evidence="4">
    <location>
        <begin position="27"/>
        <end position="614"/>
    </location>
</feature>
<evidence type="ECO:0000313" key="7">
    <source>
        <dbReference type="Proteomes" id="UP000009022"/>
    </source>
</evidence>
<evidence type="ECO:0000259" key="5">
    <source>
        <dbReference type="Pfam" id="PF00135"/>
    </source>
</evidence>
<dbReference type="EMBL" id="DS985260">
    <property type="protein sequence ID" value="EDV20446.1"/>
    <property type="molecule type" value="Genomic_DNA"/>
</dbReference>
<dbReference type="eggNOG" id="KOG1516">
    <property type="taxonomic scope" value="Eukaryota"/>
</dbReference>
<proteinExistence type="inferred from homology"/>
<organism evidence="6 7">
    <name type="scientific">Trichoplax adhaerens</name>
    <name type="common">Trichoplax reptans</name>
    <dbReference type="NCBI Taxonomy" id="10228"/>
    <lineage>
        <taxon>Eukaryota</taxon>
        <taxon>Metazoa</taxon>
        <taxon>Placozoa</taxon>
        <taxon>Uniplacotomia</taxon>
        <taxon>Trichoplacea</taxon>
        <taxon>Trichoplacidae</taxon>
        <taxon>Trichoplax</taxon>
    </lineage>
</organism>
<evidence type="ECO:0000256" key="3">
    <source>
        <dbReference type="SAM" id="MobiDB-lite"/>
    </source>
</evidence>
<dbReference type="OMA" id="VILECLM"/>
<dbReference type="KEGG" id="tad:TRIADDRAFT_61115"/>
<dbReference type="CTD" id="6758272"/>
<dbReference type="PROSITE" id="PS00941">
    <property type="entry name" value="CARBOXYLESTERASE_B_2"/>
    <property type="match status" value="1"/>
</dbReference>
<dbReference type="STRING" id="10228.B3SA31"/>
<feature type="compositionally biased region" description="Basic and acidic residues" evidence="3">
    <location>
        <begin position="599"/>
        <end position="614"/>
    </location>
</feature>
<keyword evidence="7" id="KW-1185">Reference proteome</keyword>
<dbReference type="InParanoid" id="B3SA31"/>
<gene>
    <name evidence="6" type="ORF">TRIADDRAFT_61115</name>
</gene>
<comment type="similarity">
    <text evidence="1">Belongs to the type-B carboxylesterase/lipase family.</text>
</comment>
<evidence type="ECO:0000313" key="6">
    <source>
        <dbReference type="EMBL" id="EDV20446.1"/>
    </source>
</evidence>
<dbReference type="PANTHER" id="PTHR43903">
    <property type="entry name" value="NEUROLIGIN"/>
    <property type="match status" value="1"/>
</dbReference>
<feature type="signal peptide" evidence="4">
    <location>
        <begin position="1"/>
        <end position="26"/>
    </location>
</feature>
<name>B3SA31_TRIAD</name>
<dbReference type="InterPro" id="IPR051093">
    <property type="entry name" value="Neuroligin/BSAL"/>
</dbReference>
<accession>B3SA31</accession>
<dbReference type="Gene3D" id="3.40.50.1820">
    <property type="entry name" value="alpha/beta hydrolase"/>
    <property type="match status" value="1"/>
</dbReference>
<dbReference type="Pfam" id="PF00135">
    <property type="entry name" value="COesterase"/>
    <property type="match status" value="1"/>
</dbReference>
<dbReference type="RefSeq" id="XP_002117140.1">
    <property type="nucleotide sequence ID" value="XM_002117104.1"/>
</dbReference>
<dbReference type="InterPro" id="IPR019819">
    <property type="entry name" value="Carboxylesterase_B_CS"/>
</dbReference>
<evidence type="ECO:0000256" key="4">
    <source>
        <dbReference type="SAM" id="SignalP"/>
    </source>
</evidence>
<dbReference type="AlphaFoldDB" id="B3SA31"/>
<evidence type="ECO:0000256" key="1">
    <source>
        <dbReference type="ARBA" id="ARBA00005964"/>
    </source>
</evidence>
<dbReference type="InterPro" id="IPR002018">
    <property type="entry name" value="CarbesteraseB"/>
</dbReference>
<feature type="domain" description="Carboxylesterase type B" evidence="5">
    <location>
        <begin position="30"/>
        <end position="551"/>
    </location>
</feature>
<dbReference type="SUPFAM" id="SSF53474">
    <property type="entry name" value="alpha/beta-Hydrolases"/>
    <property type="match status" value="1"/>
</dbReference>
<dbReference type="ESTHER" id="triad-b3sa31">
    <property type="family name" value="Neuroligin"/>
</dbReference>
<dbReference type="PhylomeDB" id="B3SA31"/>
<sequence>MISLKSLNLNFVIVLILLSIIDNAWVSAVSLETKLGPIKGIKTEVLGKPHYRFLGVPYALPPVGDLRFQPPKPIVAWKKEMVLARFKPSCPQIFNHYPFSHRVDPRSDEAQQSEDCLYLNIYTPNIQTDRKLPVFLFVHEGALEFSSGANWQGQVLSQHQNIVVITFNFRLGAFGFLTGFDDKNREIVIEPNLGFLDQMVALKWVYNNIDDYGGDPNQITLGGNSAGAMAVGYHILMRKYNPDYKRYFSRAILMSGTALTTGGAHLDLNRSTQILNTMLTELNCPNSTKSVILECLMSKSTDRIMAAQSTLLLKHFMPFNLVNHKNMFENDTKMEMEAGEFHLDEVMIGTVSDEGLYYLQEINKFISDGGIDEKVYQKSIDIIFSQYADPIREAIKFQYKDHYHPYNRTQYRESLFACLSDAYAIAPAAYAANQFSKFGVTTYQYHFDFRTKESDYFKPEQGVAKTMELTYLFGYPFEQPFHIRDKYSFKDKIVSKLKMNLWGNFIKAGKPAFPSLENEWLPYDNKTQFYYYIGENVELRQRRRANNVAFWNSMIPILTEALQEPTVFEEEFIEEFYEYPPTSKDSKETKVILPKPKKIKETTRVDTPRPSDEL</sequence>
<dbReference type="OrthoDB" id="6846267at2759"/>
<dbReference type="GeneID" id="6758272"/>
<evidence type="ECO:0000256" key="2">
    <source>
        <dbReference type="ARBA" id="ARBA00022729"/>
    </source>
</evidence>